<accession>E1L4L2</accession>
<dbReference type="AlphaFoldDB" id="E1L4L2"/>
<name>E1L4L2_9FIRM</name>
<dbReference type="Gene3D" id="3.90.550.10">
    <property type="entry name" value="Spore Coat Polysaccharide Biosynthesis Protein SpsA, Chain A"/>
    <property type="match status" value="1"/>
</dbReference>
<gene>
    <name evidence="3" type="ORF">HMPREF9321_0775</name>
</gene>
<dbReference type="eggNOG" id="COG1211">
    <property type="taxonomic scope" value="Bacteria"/>
</dbReference>
<dbReference type="PANTHER" id="PTHR43015">
    <property type="entry name" value="D-RIBITOL-5-PHOSPHATE CYTIDYLYLTRANSFERASE"/>
    <property type="match status" value="1"/>
</dbReference>
<sequence length="240" mass="26584">MNIGIIFAGGTGSRMNSASKPKQFLEIHGKPVLIYTLEHFDKHPKIDHIILVCLSSWIDYTAELLRRFGICKVAKIVPGGDTGQKSIFNGIQTANSLYGDDNVVLIHDGVRPLINSDLITNCIDSVEHNGSAITVTPAIETIFVKSDSNHHVGKILNRCKCEMAKAPQCFNLGDIYKAHTQAISDRLTDFIDSASLMQHYGYELFTVDGPMENIKITTPSDFYIFRAIMDAKENLQILGL</sequence>
<keyword evidence="1 3" id="KW-0808">Transferase</keyword>
<dbReference type="EMBL" id="AEDR01000016">
    <property type="protein sequence ID" value="EFL56646.1"/>
    <property type="molecule type" value="Genomic_DNA"/>
</dbReference>
<dbReference type="PROSITE" id="PS01295">
    <property type="entry name" value="ISPD"/>
    <property type="match status" value="1"/>
</dbReference>
<evidence type="ECO:0000256" key="1">
    <source>
        <dbReference type="ARBA" id="ARBA00022679"/>
    </source>
</evidence>
<organism evidence="3 4">
    <name type="scientific">Veillonella atypica ACS-049-V-Sch6</name>
    <dbReference type="NCBI Taxonomy" id="866776"/>
    <lineage>
        <taxon>Bacteria</taxon>
        <taxon>Bacillati</taxon>
        <taxon>Bacillota</taxon>
        <taxon>Negativicutes</taxon>
        <taxon>Veillonellales</taxon>
        <taxon>Veillonellaceae</taxon>
        <taxon>Veillonella</taxon>
    </lineage>
</organism>
<dbReference type="GO" id="GO:0050518">
    <property type="term" value="F:2-C-methyl-D-erythritol 4-phosphate cytidylyltransferase activity"/>
    <property type="evidence" value="ECO:0007669"/>
    <property type="project" value="UniProtKB-ARBA"/>
</dbReference>
<dbReference type="RefSeq" id="WP_005375816.1">
    <property type="nucleotide sequence ID" value="NZ_AEDR01000016.1"/>
</dbReference>
<dbReference type="InterPro" id="IPR029044">
    <property type="entry name" value="Nucleotide-diphossugar_trans"/>
</dbReference>
<dbReference type="Proteomes" id="UP000004211">
    <property type="component" value="Unassembled WGS sequence"/>
</dbReference>
<dbReference type="Pfam" id="PF01128">
    <property type="entry name" value="IspD"/>
    <property type="match status" value="1"/>
</dbReference>
<evidence type="ECO:0000256" key="2">
    <source>
        <dbReference type="ARBA" id="ARBA00022695"/>
    </source>
</evidence>
<dbReference type="InterPro" id="IPR034683">
    <property type="entry name" value="IspD/TarI"/>
</dbReference>
<dbReference type="GO" id="GO:0008299">
    <property type="term" value="P:isoprenoid biosynthetic process"/>
    <property type="evidence" value="ECO:0007669"/>
    <property type="project" value="InterPro"/>
</dbReference>
<dbReference type="SUPFAM" id="SSF53448">
    <property type="entry name" value="Nucleotide-diphospho-sugar transferases"/>
    <property type="match status" value="1"/>
</dbReference>
<proteinExistence type="predicted"/>
<keyword evidence="2 3" id="KW-0548">Nucleotidyltransferase</keyword>
<evidence type="ECO:0000313" key="4">
    <source>
        <dbReference type="Proteomes" id="UP000004211"/>
    </source>
</evidence>
<dbReference type="InterPro" id="IPR018294">
    <property type="entry name" value="ISPD_synthase_CS"/>
</dbReference>
<comment type="caution">
    <text evidence="3">The sequence shown here is derived from an EMBL/GenBank/DDBJ whole genome shotgun (WGS) entry which is preliminary data.</text>
</comment>
<dbReference type="PANTHER" id="PTHR43015:SF1">
    <property type="entry name" value="D-RIBITOL-5-PHOSPHATE CYTIDYLYLTRANSFERASE"/>
    <property type="match status" value="1"/>
</dbReference>
<dbReference type="GO" id="GO:0005829">
    <property type="term" value="C:cytosol"/>
    <property type="evidence" value="ECO:0007669"/>
    <property type="project" value="TreeGrafter"/>
</dbReference>
<dbReference type="CDD" id="cd02516">
    <property type="entry name" value="CDP-ME_synthetase"/>
    <property type="match status" value="1"/>
</dbReference>
<reference evidence="3 4" key="1">
    <citation type="submission" date="2010-08" db="EMBL/GenBank/DDBJ databases">
        <authorList>
            <person name="Durkin A.S."/>
            <person name="Madupu R."/>
            <person name="Torralba M."/>
            <person name="Gillis M."/>
            <person name="Methe B."/>
            <person name="Sutton G."/>
            <person name="Nelson K.E."/>
        </authorList>
    </citation>
    <scope>NUCLEOTIDE SEQUENCE [LARGE SCALE GENOMIC DNA]</scope>
    <source>
        <strain evidence="3 4">ACS-049-V-Sch6</strain>
    </source>
</reference>
<protein>
    <submittedName>
        <fullName evidence="3">Putative 2-C-methyl-D-erythritol 4-phosphate cytidylyltransferase</fullName>
    </submittedName>
</protein>
<dbReference type="FunFam" id="3.90.550.10:FF:000003">
    <property type="entry name" value="2-C-methyl-D-erythritol 4-phosphate cytidylyltransferase"/>
    <property type="match status" value="1"/>
</dbReference>
<evidence type="ECO:0000313" key="3">
    <source>
        <dbReference type="EMBL" id="EFL56646.1"/>
    </source>
</evidence>